<dbReference type="InterPro" id="IPR007111">
    <property type="entry name" value="NACHT_NTPase"/>
</dbReference>
<feature type="transmembrane region" description="Helical" evidence="1">
    <location>
        <begin position="380"/>
        <end position="398"/>
    </location>
</feature>
<dbReference type="PANTHER" id="PTHR46844">
    <property type="entry name" value="SLR5058 PROTEIN"/>
    <property type="match status" value="1"/>
</dbReference>
<keyword evidence="1" id="KW-0472">Membrane</keyword>
<keyword evidence="2" id="KW-0732">Signal</keyword>
<dbReference type="InterPro" id="IPR027417">
    <property type="entry name" value="P-loop_NTPase"/>
</dbReference>
<accession>A0A1M6PCD8</accession>
<dbReference type="OrthoDB" id="2081291at2"/>
<feature type="signal peptide" evidence="2">
    <location>
        <begin position="1"/>
        <end position="26"/>
    </location>
</feature>
<evidence type="ECO:0000313" key="5">
    <source>
        <dbReference type="Proteomes" id="UP000189935"/>
    </source>
</evidence>
<feature type="transmembrane region" description="Helical" evidence="1">
    <location>
        <begin position="1039"/>
        <end position="1058"/>
    </location>
</feature>
<sequence length="1107" mass="124795">MAKFSAIGPRLIISIVLFAMTVLCSAAQVAEDPARKAFIQSVQERAQRDAKLGNPQEGIAGLNILFGNKAAQLGVTPLELLSTYEDAYEKAKSWSDFLGPKIGWIAAGAAFILGIFAAFLKDSVKELLQKWREQLYRRLAGHRWLRRKALRRYRKALIEKYQNIKIPFRPDQPLNMRELYVPLKLVGSSDVDQIAADRSVAEFKRLVAIGAPGSGKSMLLRSLALAYAEERLTGVPGNPIPILLELNRLNDSDTPLEEHLTKILELNDFPHGEDFVNAGLTEGRLLLMFDGLDEVNILRRPRVVKEIQDLLDQYESCRAIITCRNAVYNQEFVATVDATLELVEFNDQQIVRFLAAWKEKMRGDRSVEQLMRTLQDRPRIMALARNPLLLTVIAYMYTDTDFALPHNRAGFYEQSTNVLLGIWQQSSNRYRDAHKRLILQHLALFNQDRRGESGPGGRSIDLPTALAEVKKILPDLNIALDQAESVIEEIVERSGLLLAVDGGSQYQFAHLTIQEYFAAVALQNDQAGLFGRFQTDPNAWRETLMLWCGLGRDSSELIAKVSEIDAIAAFECLADAQKIKPEIADAIVNTFEAQLTGSDQMEEPVIRAFAAVAADARPRGVKTFQILQNNLAGHNVIAREHAASALSFTNLPKAAEVLSSHYIQNEWIRPKLVRLGNLAVPALAAHAANGSTAAVDDLSAVGTHEAIIQLIDLLWRIDNGSPYVAWQLAGMITRREFLEVMEHYSIPSHSGESERLDWIWRTDAGTSNAMTAVVGRIAYLLQKAPASSMPATANVSPYLFVPLLIDQQPQITSYLRQFVDAEIRKIPDFPERIPENAQMELLFSSELVEEDWMRSRSLHRVEYPHLRYGRLRKNEVVTDKGSDVGEKFEREFMTQRWAPLLLQVPKKIRLPFLLELVRMSPRPTPWHWRRIWQPFHYQFESSWHFLAVRLLWTLISLAALTEVPRLAVEAWPNKPVEMVIVSLTGICILCCIFLSWRGPDDYRSDDSEMFFLGNLLGFGAIPYATIADRDWGILKLSPYMVWAPGVLIFLALLIHRFADWPTVAVAMAAVFLPGLAISLRGLWLARLVRNPLTHVVELFQLTKPITG</sequence>
<evidence type="ECO:0000313" key="4">
    <source>
        <dbReference type="EMBL" id="SHK05606.1"/>
    </source>
</evidence>
<feature type="chain" id="PRO_5012409746" evidence="2">
    <location>
        <begin position="27"/>
        <end position="1107"/>
    </location>
</feature>
<evidence type="ECO:0000256" key="2">
    <source>
        <dbReference type="SAM" id="SignalP"/>
    </source>
</evidence>
<dbReference type="PROSITE" id="PS50837">
    <property type="entry name" value="NACHT"/>
    <property type="match status" value="1"/>
</dbReference>
<dbReference type="PANTHER" id="PTHR46844:SF1">
    <property type="entry name" value="SLR5058 PROTEIN"/>
    <property type="match status" value="1"/>
</dbReference>
<reference evidence="4 5" key="1">
    <citation type="submission" date="2016-11" db="EMBL/GenBank/DDBJ databases">
        <authorList>
            <person name="Jaros S."/>
            <person name="Januszkiewicz K."/>
            <person name="Wedrychowicz H."/>
        </authorList>
    </citation>
    <scope>NUCLEOTIDE SEQUENCE [LARGE SCALE GENOMIC DNA]</scope>
    <source>
        <strain evidence="4 5">GAS499</strain>
    </source>
</reference>
<name>A0A1M6PCD8_9BRAD</name>
<evidence type="ECO:0000256" key="1">
    <source>
        <dbReference type="SAM" id="Phobius"/>
    </source>
</evidence>
<feature type="transmembrane region" description="Helical" evidence="1">
    <location>
        <begin position="975"/>
        <end position="997"/>
    </location>
</feature>
<dbReference type="AlphaFoldDB" id="A0A1M6PCD8"/>
<proteinExistence type="predicted"/>
<evidence type="ECO:0000259" key="3">
    <source>
        <dbReference type="PROSITE" id="PS50837"/>
    </source>
</evidence>
<organism evidence="4 5">
    <name type="scientific">Bradyrhizobium lablabi</name>
    <dbReference type="NCBI Taxonomy" id="722472"/>
    <lineage>
        <taxon>Bacteria</taxon>
        <taxon>Pseudomonadati</taxon>
        <taxon>Pseudomonadota</taxon>
        <taxon>Alphaproteobacteria</taxon>
        <taxon>Hyphomicrobiales</taxon>
        <taxon>Nitrobacteraceae</taxon>
        <taxon>Bradyrhizobium</taxon>
    </lineage>
</organism>
<feature type="transmembrane region" description="Helical" evidence="1">
    <location>
        <begin position="102"/>
        <end position="120"/>
    </location>
</feature>
<dbReference type="RefSeq" id="WP_079538237.1">
    <property type="nucleotide sequence ID" value="NZ_LT670844.1"/>
</dbReference>
<dbReference type="Gene3D" id="3.40.50.300">
    <property type="entry name" value="P-loop containing nucleotide triphosphate hydrolases"/>
    <property type="match status" value="1"/>
</dbReference>
<feature type="transmembrane region" description="Helical" evidence="1">
    <location>
        <begin position="943"/>
        <end position="963"/>
    </location>
</feature>
<dbReference type="Proteomes" id="UP000189935">
    <property type="component" value="Chromosome I"/>
</dbReference>
<keyword evidence="1" id="KW-1133">Transmembrane helix</keyword>
<feature type="transmembrane region" description="Helical" evidence="1">
    <location>
        <begin position="1064"/>
        <end position="1083"/>
    </location>
</feature>
<feature type="domain" description="NACHT" evidence="3">
    <location>
        <begin position="204"/>
        <end position="324"/>
    </location>
</feature>
<dbReference type="Pfam" id="PF05729">
    <property type="entry name" value="NACHT"/>
    <property type="match status" value="1"/>
</dbReference>
<protein>
    <submittedName>
        <fullName evidence="4">NACHT domain-containing protein</fullName>
    </submittedName>
</protein>
<feature type="transmembrane region" description="Helical" evidence="1">
    <location>
        <begin position="1009"/>
        <end position="1027"/>
    </location>
</feature>
<dbReference type="SUPFAM" id="SSF52540">
    <property type="entry name" value="P-loop containing nucleoside triphosphate hydrolases"/>
    <property type="match status" value="1"/>
</dbReference>
<keyword evidence="1" id="KW-0812">Transmembrane</keyword>
<dbReference type="EMBL" id="LT670844">
    <property type="protein sequence ID" value="SHK05606.1"/>
    <property type="molecule type" value="Genomic_DNA"/>
</dbReference>
<gene>
    <name evidence="4" type="ORF">SAMN05444159_2298</name>
</gene>